<organism evidence="1 2">
    <name type="scientific">Cnephaeus nilssonii</name>
    <name type="common">Northern bat</name>
    <name type="synonym">Eptesicus nilssonii</name>
    <dbReference type="NCBI Taxonomy" id="3371016"/>
    <lineage>
        <taxon>Eukaryota</taxon>
        <taxon>Metazoa</taxon>
        <taxon>Chordata</taxon>
        <taxon>Craniata</taxon>
        <taxon>Vertebrata</taxon>
        <taxon>Euteleostomi</taxon>
        <taxon>Mammalia</taxon>
        <taxon>Eutheria</taxon>
        <taxon>Laurasiatheria</taxon>
        <taxon>Chiroptera</taxon>
        <taxon>Yangochiroptera</taxon>
        <taxon>Vespertilionidae</taxon>
        <taxon>Cnephaeus</taxon>
    </lineage>
</organism>
<gene>
    <name evidence="1" type="ORF">QTO34_014254</name>
</gene>
<reference evidence="1" key="1">
    <citation type="submission" date="2023-06" db="EMBL/GenBank/DDBJ databases">
        <title>Reference genome for the Northern bat (Eptesicus nilssonii), a most northern bat species.</title>
        <authorList>
            <person name="Laine V.N."/>
            <person name="Pulliainen A.T."/>
            <person name="Lilley T.M."/>
        </authorList>
    </citation>
    <scope>NUCLEOTIDE SEQUENCE</scope>
    <source>
        <strain evidence="1">BLF_Eptnil</strain>
        <tissue evidence="1">Kidney</tissue>
    </source>
</reference>
<accession>A0AA40I6V3</accession>
<comment type="caution">
    <text evidence="1">The sequence shown here is derived from an EMBL/GenBank/DDBJ whole genome shotgun (WGS) entry which is preliminary data.</text>
</comment>
<protein>
    <submittedName>
        <fullName evidence="1">Uncharacterized protein</fullName>
    </submittedName>
</protein>
<dbReference type="Proteomes" id="UP001177744">
    <property type="component" value="Unassembled WGS sequence"/>
</dbReference>
<evidence type="ECO:0000313" key="1">
    <source>
        <dbReference type="EMBL" id="KAK1343701.1"/>
    </source>
</evidence>
<name>A0AA40I6V3_CNENI</name>
<dbReference type="AlphaFoldDB" id="A0AA40I6V3"/>
<keyword evidence="2" id="KW-1185">Reference proteome</keyword>
<sequence length="179" mass="20216">MTQTLSSRCQWRRELSVLLAQSATPATLSPAPCASCWPNRGRSGVMRLEEKICLSKKRSEKGKVEIHQKGGKFTSHKSHASFRVMTKTPPNPCGFLQGTLKFNMDPREELTKLMRILHLDPHPIPVASDNRLLQPQIAVAQSNTLKIKNGKRMRQTRNSLEMAWGMVKKTVQNENPENT</sequence>
<evidence type="ECO:0000313" key="2">
    <source>
        <dbReference type="Proteomes" id="UP001177744"/>
    </source>
</evidence>
<dbReference type="EMBL" id="JAULJE010000004">
    <property type="protein sequence ID" value="KAK1343701.1"/>
    <property type="molecule type" value="Genomic_DNA"/>
</dbReference>
<proteinExistence type="predicted"/>